<reference evidence="7 8" key="1">
    <citation type="submission" date="2024-02" db="EMBL/GenBank/DDBJ databases">
        <title>A novel Gemmatimonadota bacterium.</title>
        <authorList>
            <person name="Du Z.-J."/>
            <person name="Ye Y.-Q."/>
        </authorList>
    </citation>
    <scope>NUCLEOTIDE SEQUENCE [LARGE SCALE GENOMIC DNA]</scope>
    <source>
        <strain evidence="7 8">DH-20</strain>
    </source>
</reference>
<evidence type="ECO:0000313" key="8">
    <source>
        <dbReference type="Proteomes" id="UP001484239"/>
    </source>
</evidence>
<gene>
    <name evidence="7" type="ORF">WI372_08835</name>
</gene>
<dbReference type="PRINTS" id="PR00719">
    <property type="entry name" value="LMWPTPASE"/>
</dbReference>
<dbReference type="InterPro" id="IPR050438">
    <property type="entry name" value="LMW_PTPase"/>
</dbReference>
<dbReference type="PANTHER" id="PTHR11717:SF31">
    <property type="entry name" value="LOW MOLECULAR WEIGHT PROTEIN-TYROSINE-PHOSPHATASE ETP-RELATED"/>
    <property type="match status" value="1"/>
</dbReference>
<dbReference type="Gene3D" id="3.40.50.2300">
    <property type="match status" value="1"/>
</dbReference>
<feature type="domain" description="Phosphotyrosine protein phosphatase I" evidence="6">
    <location>
        <begin position="7"/>
        <end position="150"/>
    </location>
</feature>
<dbReference type="InterPro" id="IPR017867">
    <property type="entry name" value="Tyr_phospatase_low_mol_wt"/>
</dbReference>
<evidence type="ECO:0000256" key="1">
    <source>
        <dbReference type="ARBA" id="ARBA00011063"/>
    </source>
</evidence>
<protein>
    <recommendedName>
        <fullName evidence="2">protein-tyrosine-phosphatase</fullName>
        <ecNumber evidence="2">3.1.3.48</ecNumber>
    </recommendedName>
</protein>
<dbReference type="PANTHER" id="PTHR11717">
    <property type="entry name" value="LOW MOLECULAR WEIGHT PROTEIN TYROSINE PHOSPHATASE"/>
    <property type="match status" value="1"/>
</dbReference>
<dbReference type="Pfam" id="PF01451">
    <property type="entry name" value="LMWPc"/>
    <property type="match status" value="1"/>
</dbReference>
<dbReference type="EC" id="3.1.3.48" evidence="2"/>
<keyword evidence="4" id="KW-0904">Protein phosphatase</keyword>
<comment type="caution">
    <text evidence="7">The sequence shown here is derived from an EMBL/GenBank/DDBJ whole genome shotgun (WGS) entry which is preliminary data.</text>
</comment>
<dbReference type="InterPro" id="IPR023485">
    <property type="entry name" value="Ptyr_pPase"/>
</dbReference>
<evidence type="ECO:0000256" key="2">
    <source>
        <dbReference type="ARBA" id="ARBA00013064"/>
    </source>
</evidence>
<comment type="catalytic activity">
    <reaction evidence="5">
        <text>O-phospho-L-tyrosyl-[protein] + H2O = L-tyrosyl-[protein] + phosphate</text>
        <dbReference type="Rhea" id="RHEA:10684"/>
        <dbReference type="Rhea" id="RHEA-COMP:10136"/>
        <dbReference type="Rhea" id="RHEA-COMP:20101"/>
        <dbReference type="ChEBI" id="CHEBI:15377"/>
        <dbReference type="ChEBI" id="CHEBI:43474"/>
        <dbReference type="ChEBI" id="CHEBI:46858"/>
        <dbReference type="ChEBI" id="CHEBI:61978"/>
        <dbReference type="EC" id="3.1.3.48"/>
    </reaction>
</comment>
<sequence>MNAPSPFRIVFVCTGNTCRSPLAEALARREIERRGWGGVEVASAGVAAHPGAPASGGSQRVGEEAGLDLSQHRARLLDSDMVDRADLVLTMGEHHAFRVMELGGEGRVDLLTRFAGAGAEGVPDPFGADDAIYRRTLEVLDRLVGVTFDRLAPILDP</sequence>
<keyword evidence="3" id="KW-0378">Hydrolase</keyword>
<dbReference type="EMBL" id="JBBHLI010000004">
    <property type="protein sequence ID" value="MEK9501080.1"/>
    <property type="molecule type" value="Genomic_DNA"/>
</dbReference>
<accession>A0ABU9EBZ5</accession>
<dbReference type="SMART" id="SM00226">
    <property type="entry name" value="LMWPc"/>
    <property type="match status" value="1"/>
</dbReference>
<evidence type="ECO:0000313" key="7">
    <source>
        <dbReference type="EMBL" id="MEK9501080.1"/>
    </source>
</evidence>
<evidence type="ECO:0000256" key="3">
    <source>
        <dbReference type="ARBA" id="ARBA00022801"/>
    </source>
</evidence>
<organism evidence="7 8">
    <name type="scientific">Gaopeijia maritima</name>
    <dbReference type="NCBI Taxonomy" id="3119007"/>
    <lineage>
        <taxon>Bacteria</taxon>
        <taxon>Pseudomonadati</taxon>
        <taxon>Gemmatimonadota</taxon>
        <taxon>Longimicrobiia</taxon>
        <taxon>Gaopeijiales</taxon>
        <taxon>Gaopeijiaceae</taxon>
        <taxon>Gaopeijia</taxon>
    </lineage>
</organism>
<evidence type="ECO:0000256" key="4">
    <source>
        <dbReference type="ARBA" id="ARBA00022912"/>
    </source>
</evidence>
<dbReference type="SUPFAM" id="SSF52788">
    <property type="entry name" value="Phosphotyrosine protein phosphatases I"/>
    <property type="match status" value="1"/>
</dbReference>
<proteinExistence type="inferred from homology"/>
<dbReference type="Proteomes" id="UP001484239">
    <property type="component" value="Unassembled WGS sequence"/>
</dbReference>
<comment type="similarity">
    <text evidence="1">Belongs to the low molecular weight phosphotyrosine protein phosphatase family.</text>
</comment>
<dbReference type="RefSeq" id="WP_405277109.1">
    <property type="nucleotide sequence ID" value="NZ_CP144380.1"/>
</dbReference>
<evidence type="ECO:0000256" key="5">
    <source>
        <dbReference type="ARBA" id="ARBA00051722"/>
    </source>
</evidence>
<dbReference type="CDD" id="cd16344">
    <property type="entry name" value="LMWPAP"/>
    <property type="match status" value="1"/>
</dbReference>
<keyword evidence="8" id="KW-1185">Reference proteome</keyword>
<dbReference type="InterPro" id="IPR036196">
    <property type="entry name" value="Ptyr_pPase_sf"/>
</dbReference>
<evidence type="ECO:0000259" key="6">
    <source>
        <dbReference type="SMART" id="SM00226"/>
    </source>
</evidence>
<name>A0ABU9EBZ5_9BACT</name>